<name>A0A8J3Z4T6_9ACTN</name>
<feature type="domain" description="HTH tetR-type" evidence="3">
    <location>
        <begin position="27"/>
        <end position="87"/>
    </location>
</feature>
<dbReference type="Pfam" id="PF00440">
    <property type="entry name" value="TetR_N"/>
    <property type="match status" value="1"/>
</dbReference>
<dbReference type="Gene3D" id="1.10.357.10">
    <property type="entry name" value="Tetracycline Repressor, domain 2"/>
    <property type="match status" value="1"/>
</dbReference>
<evidence type="ECO:0000256" key="1">
    <source>
        <dbReference type="ARBA" id="ARBA00023125"/>
    </source>
</evidence>
<evidence type="ECO:0000313" key="4">
    <source>
        <dbReference type="EMBL" id="GIJ56822.1"/>
    </source>
</evidence>
<feature type="DNA-binding region" description="H-T-H motif" evidence="2">
    <location>
        <begin position="50"/>
        <end position="69"/>
    </location>
</feature>
<dbReference type="InterPro" id="IPR001647">
    <property type="entry name" value="HTH_TetR"/>
</dbReference>
<reference evidence="4" key="1">
    <citation type="submission" date="2021-01" db="EMBL/GenBank/DDBJ databases">
        <title>Whole genome shotgun sequence of Virgisporangium aurantiacum NBRC 16421.</title>
        <authorList>
            <person name="Komaki H."/>
            <person name="Tamura T."/>
        </authorList>
    </citation>
    <scope>NUCLEOTIDE SEQUENCE</scope>
    <source>
        <strain evidence="4">NBRC 16421</strain>
    </source>
</reference>
<dbReference type="GO" id="GO:0000976">
    <property type="term" value="F:transcription cis-regulatory region binding"/>
    <property type="evidence" value="ECO:0007669"/>
    <property type="project" value="TreeGrafter"/>
</dbReference>
<sequence>MKTVTEPEEPPVTVDALRTGRRRMTRAAREQQLLDLAEELFLANGYDRTTIEDIARAAGVTRPVVYEHYGSKEGIYLACVRRARGQFNTDVMRAVAGTDDPLEQLRCGADAYYRVLERDPRRWQLLFGPGGLVSGALGEELARERFRTVNLLADLFEPHLPQHDQQQVDAFAHATSGSAEQLGHWWLAHPDISREQVARYFVDNVWASFEALRSGPGGRTNVR</sequence>
<organism evidence="4 5">
    <name type="scientific">Virgisporangium aurantiacum</name>
    <dbReference type="NCBI Taxonomy" id="175570"/>
    <lineage>
        <taxon>Bacteria</taxon>
        <taxon>Bacillati</taxon>
        <taxon>Actinomycetota</taxon>
        <taxon>Actinomycetes</taxon>
        <taxon>Micromonosporales</taxon>
        <taxon>Micromonosporaceae</taxon>
        <taxon>Virgisporangium</taxon>
    </lineage>
</organism>
<evidence type="ECO:0000259" key="3">
    <source>
        <dbReference type="PROSITE" id="PS50977"/>
    </source>
</evidence>
<comment type="caution">
    <text evidence="4">The sequence shown here is derived from an EMBL/GenBank/DDBJ whole genome shotgun (WGS) entry which is preliminary data.</text>
</comment>
<proteinExistence type="predicted"/>
<dbReference type="PANTHER" id="PTHR30055">
    <property type="entry name" value="HTH-TYPE TRANSCRIPTIONAL REGULATOR RUTR"/>
    <property type="match status" value="1"/>
</dbReference>
<evidence type="ECO:0000256" key="2">
    <source>
        <dbReference type="PROSITE-ProRule" id="PRU00335"/>
    </source>
</evidence>
<dbReference type="GO" id="GO:0003700">
    <property type="term" value="F:DNA-binding transcription factor activity"/>
    <property type="evidence" value="ECO:0007669"/>
    <property type="project" value="TreeGrafter"/>
</dbReference>
<dbReference type="AlphaFoldDB" id="A0A8J3Z4T6"/>
<keyword evidence="1 2" id="KW-0238">DNA-binding</keyword>
<dbReference type="Proteomes" id="UP000612585">
    <property type="component" value="Unassembled WGS sequence"/>
</dbReference>
<dbReference type="InterPro" id="IPR050109">
    <property type="entry name" value="HTH-type_TetR-like_transc_reg"/>
</dbReference>
<keyword evidence="5" id="KW-1185">Reference proteome</keyword>
<dbReference type="PROSITE" id="PS50977">
    <property type="entry name" value="HTH_TETR_2"/>
    <property type="match status" value="1"/>
</dbReference>
<accession>A0A8J3Z4T6</accession>
<dbReference type="InterPro" id="IPR009057">
    <property type="entry name" value="Homeodomain-like_sf"/>
</dbReference>
<dbReference type="RefSeq" id="WP_203995736.1">
    <property type="nucleotide sequence ID" value="NZ_BOPG01000027.1"/>
</dbReference>
<gene>
    <name evidence="4" type="ORF">Vau01_043380</name>
</gene>
<dbReference type="SUPFAM" id="SSF48498">
    <property type="entry name" value="Tetracyclin repressor-like, C-terminal domain"/>
    <property type="match status" value="1"/>
</dbReference>
<dbReference type="EMBL" id="BOPG01000027">
    <property type="protein sequence ID" value="GIJ56822.1"/>
    <property type="molecule type" value="Genomic_DNA"/>
</dbReference>
<dbReference type="PANTHER" id="PTHR30055:SF146">
    <property type="entry name" value="HTH-TYPE TRANSCRIPTIONAL DUAL REGULATOR CECR"/>
    <property type="match status" value="1"/>
</dbReference>
<dbReference type="PRINTS" id="PR00455">
    <property type="entry name" value="HTHTETR"/>
</dbReference>
<protein>
    <submittedName>
        <fullName evidence="4">TetR family transcriptional regulator</fullName>
    </submittedName>
</protein>
<dbReference type="SUPFAM" id="SSF46689">
    <property type="entry name" value="Homeodomain-like"/>
    <property type="match status" value="1"/>
</dbReference>
<evidence type="ECO:0000313" key="5">
    <source>
        <dbReference type="Proteomes" id="UP000612585"/>
    </source>
</evidence>
<dbReference type="InterPro" id="IPR036271">
    <property type="entry name" value="Tet_transcr_reg_TetR-rel_C_sf"/>
</dbReference>